<evidence type="ECO:0000313" key="2">
    <source>
        <dbReference type="EMBL" id="SNZ07017.1"/>
    </source>
</evidence>
<dbReference type="InterPro" id="IPR007419">
    <property type="entry name" value="BFD-like_2Fe2S-bd_dom"/>
</dbReference>
<evidence type="ECO:0000259" key="1">
    <source>
        <dbReference type="Pfam" id="PF04324"/>
    </source>
</evidence>
<accession>A0A285NDI1</accession>
<proteinExistence type="predicted"/>
<sequence>MEEIEVCVCKRITLSELLQALEEENIDDIQTLIEKTGAGTVCKMCISPEEDPYGERDIHLSELVK</sequence>
<gene>
    <name evidence="2" type="ORF">SAMN06265182_0879</name>
</gene>
<dbReference type="InterPro" id="IPR041854">
    <property type="entry name" value="BFD-like_2Fe2S-bd_dom_sf"/>
</dbReference>
<dbReference type="Gene3D" id="1.10.10.1100">
    <property type="entry name" value="BFD-like [2Fe-2S]-binding domain"/>
    <property type="match status" value="1"/>
</dbReference>
<dbReference type="AlphaFoldDB" id="A0A285NDI1"/>
<evidence type="ECO:0000313" key="3">
    <source>
        <dbReference type="Proteomes" id="UP000219036"/>
    </source>
</evidence>
<keyword evidence="3" id="KW-1185">Reference proteome</keyword>
<dbReference type="Pfam" id="PF04324">
    <property type="entry name" value="Fer2_BFD"/>
    <property type="match status" value="1"/>
</dbReference>
<organism evidence="2 3">
    <name type="scientific">Persephonella hydrogeniphila</name>
    <dbReference type="NCBI Taxonomy" id="198703"/>
    <lineage>
        <taxon>Bacteria</taxon>
        <taxon>Pseudomonadati</taxon>
        <taxon>Aquificota</taxon>
        <taxon>Aquificia</taxon>
        <taxon>Aquificales</taxon>
        <taxon>Hydrogenothermaceae</taxon>
        <taxon>Persephonella</taxon>
    </lineage>
</organism>
<reference evidence="3" key="1">
    <citation type="submission" date="2017-09" db="EMBL/GenBank/DDBJ databases">
        <authorList>
            <person name="Varghese N."/>
            <person name="Submissions S."/>
        </authorList>
    </citation>
    <scope>NUCLEOTIDE SEQUENCE [LARGE SCALE GENOMIC DNA]</scope>
    <source>
        <strain evidence="3">DSM 15103</strain>
    </source>
</reference>
<feature type="domain" description="BFD-like [2Fe-2S]-binding" evidence="1">
    <location>
        <begin position="6"/>
        <end position="46"/>
    </location>
</feature>
<dbReference type="Proteomes" id="UP000219036">
    <property type="component" value="Unassembled WGS sequence"/>
</dbReference>
<dbReference type="RefSeq" id="WP_180753966.1">
    <property type="nucleotide sequence ID" value="NZ_OBEI01000002.1"/>
</dbReference>
<name>A0A285NDI1_9AQUI</name>
<protein>
    <submittedName>
        <fullName evidence="2">BFD-like [2Fe-2S] binding domain-containing protein</fullName>
    </submittedName>
</protein>
<dbReference type="EMBL" id="OBEI01000002">
    <property type="protein sequence ID" value="SNZ07017.1"/>
    <property type="molecule type" value="Genomic_DNA"/>
</dbReference>